<proteinExistence type="predicted"/>
<dbReference type="Proteomes" id="UP001291623">
    <property type="component" value="Unassembled WGS sequence"/>
</dbReference>
<evidence type="ECO:0000256" key="1">
    <source>
        <dbReference type="SAM" id="MobiDB-lite"/>
    </source>
</evidence>
<feature type="compositionally biased region" description="Low complexity" evidence="1">
    <location>
        <begin position="276"/>
        <end position="287"/>
    </location>
</feature>
<gene>
    <name evidence="2" type="ORF">RND71_030920</name>
</gene>
<name>A0AAE1V1G1_9SOLA</name>
<dbReference type="PANTHER" id="PTHR12999">
    <property type="entry name" value="ZINC FINGER RAN-BINDING DOMAIN-CONTAINING PROTEIN 2 ZRANB2-RELATED"/>
    <property type="match status" value="1"/>
</dbReference>
<dbReference type="AlphaFoldDB" id="A0AAE1V1G1"/>
<dbReference type="EMBL" id="JAVYJV010000016">
    <property type="protein sequence ID" value="KAK4351607.1"/>
    <property type="molecule type" value="Genomic_DNA"/>
</dbReference>
<organism evidence="2 3">
    <name type="scientific">Anisodus tanguticus</name>
    <dbReference type="NCBI Taxonomy" id="243964"/>
    <lineage>
        <taxon>Eukaryota</taxon>
        <taxon>Viridiplantae</taxon>
        <taxon>Streptophyta</taxon>
        <taxon>Embryophyta</taxon>
        <taxon>Tracheophyta</taxon>
        <taxon>Spermatophyta</taxon>
        <taxon>Magnoliopsida</taxon>
        <taxon>eudicotyledons</taxon>
        <taxon>Gunneridae</taxon>
        <taxon>Pentapetalae</taxon>
        <taxon>asterids</taxon>
        <taxon>lamiids</taxon>
        <taxon>Solanales</taxon>
        <taxon>Solanaceae</taxon>
        <taxon>Solanoideae</taxon>
        <taxon>Hyoscyameae</taxon>
        <taxon>Anisodus</taxon>
    </lineage>
</organism>
<feature type="region of interest" description="Disordered" evidence="1">
    <location>
        <begin position="178"/>
        <end position="233"/>
    </location>
</feature>
<reference evidence="2" key="1">
    <citation type="submission" date="2023-12" db="EMBL/GenBank/DDBJ databases">
        <title>Genome assembly of Anisodus tanguticus.</title>
        <authorList>
            <person name="Wang Y.-J."/>
        </authorList>
    </citation>
    <scope>NUCLEOTIDE SEQUENCE</scope>
    <source>
        <strain evidence="2">KB-2021</strain>
        <tissue evidence="2">Leaf</tissue>
    </source>
</reference>
<evidence type="ECO:0000313" key="3">
    <source>
        <dbReference type="Proteomes" id="UP001291623"/>
    </source>
</evidence>
<dbReference type="InterPro" id="IPR036443">
    <property type="entry name" value="Znf_RanBP2_sf"/>
</dbReference>
<feature type="region of interest" description="Disordered" evidence="1">
    <location>
        <begin position="255"/>
        <end position="333"/>
    </location>
</feature>
<evidence type="ECO:0000313" key="2">
    <source>
        <dbReference type="EMBL" id="KAK4351607.1"/>
    </source>
</evidence>
<keyword evidence="3" id="KW-1185">Reference proteome</keyword>
<protein>
    <submittedName>
        <fullName evidence="2">Uncharacterized protein</fullName>
    </submittedName>
</protein>
<dbReference type="SUPFAM" id="SSF90209">
    <property type="entry name" value="Ran binding protein zinc finger-like"/>
    <property type="match status" value="1"/>
</dbReference>
<sequence length="366" mass="38198">MDTVDRLVVDTAARAAEDTMAVMDTSAPVEVMDTAARAVAVDTAARVVEDIVTRAAVVDTVVPVAAVEVVIMEAEEDMVTVIEAVEEEAEDMVVVLIIEVVDIKEEIEEVAVAAKEMVVAVEEVGGMVIGVALIRVWKYACFNFLSTVTNSGIYGCNCGNLNFARRVECNKCVAPSPAGNDDRGGGGGSGYNRGGNDEGYANNRGGRGDNYDRRSGGSNRNGSYPGNQGRDDCGYGHGLQVAQLYYGGPDRNYPRLFNTHGGNPEYSPDAVPPPASYSGGPASYPPSHAITVGDGGNIQSDARGGGRSGPQGGYGGGPKNEAGSYGSAPDEAPAKVKQCDEHWAVVEAVMVVTGAEWRMDGSAKCC</sequence>
<accession>A0AAE1V1G1</accession>
<dbReference type="Gene3D" id="4.10.1060.10">
    <property type="entry name" value="Zinc finger, RanBP2-type"/>
    <property type="match status" value="1"/>
</dbReference>
<dbReference type="PANTHER" id="PTHR12999:SF19">
    <property type="entry name" value="TRANSCRIPTION INITIATION FACTOR TFIID SUBUNIT 15B-LIKE"/>
    <property type="match status" value="1"/>
</dbReference>
<feature type="compositionally biased region" description="Basic and acidic residues" evidence="1">
    <location>
        <begin position="206"/>
        <end position="215"/>
    </location>
</feature>
<feature type="compositionally biased region" description="Gly residues" evidence="1">
    <location>
        <begin position="303"/>
        <end position="318"/>
    </location>
</feature>
<comment type="caution">
    <text evidence="2">The sequence shown here is derived from an EMBL/GenBank/DDBJ whole genome shotgun (WGS) entry which is preliminary data.</text>
</comment>